<comment type="similarity">
    <text evidence="4">Belongs to the eIF-3 subunit C family.</text>
</comment>
<dbReference type="PANTHER" id="PTHR13937">
    <property type="entry name" value="EUKARYOTIC TRANSLATION INITATION FACTOR 3, SUBUNIT 8 EIF3S8 -RELATED"/>
    <property type="match status" value="1"/>
</dbReference>
<dbReference type="InParanoid" id="A0A448YEY8"/>
<feature type="compositionally biased region" description="Acidic residues" evidence="6">
    <location>
        <begin position="12"/>
        <end position="26"/>
    </location>
</feature>
<feature type="domain" description="PCI" evidence="7">
    <location>
        <begin position="617"/>
        <end position="790"/>
    </location>
</feature>
<keyword evidence="9" id="KW-1185">Reference proteome</keyword>
<comment type="function">
    <text evidence="4">Component of the eukaryotic translation initiation factor 3 (eIF-3) complex, which is involved in protein synthesis of a specialized repertoire of mRNAs and, together with other initiation factors, stimulates binding of mRNA and methionyl-tRNAi to the 40S ribosome. The eIF-3 complex specifically targets and initiates translation of a subset of mRNAs involved in cell proliferation.</text>
</comment>
<reference evidence="8 9" key="1">
    <citation type="submission" date="2018-12" db="EMBL/GenBank/DDBJ databases">
        <authorList>
            <person name="Tiukova I."/>
            <person name="Dainat J."/>
        </authorList>
    </citation>
    <scope>NUCLEOTIDE SEQUENCE [LARGE SCALE GENOMIC DNA]</scope>
</reference>
<dbReference type="GO" id="GO:0001732">
    <property type="term" value="P:formation of cytoplasmic translation initiation complex"/>
    <property type="evidence" value="ECO:0007669"/>
    <property type="project" value="UniProtKB-UniRule"/>
</dbReference>
<dbReference type="STRING" id="13370.A0A448YEY8"/>
<comment type="subunit">
    <text evidence="4">Component of the eukaryotic translation initiation factor 3 (eIF-3) complex.</text>
</comment>
<evidence type="ECO:0000256" key="2">
    <source>
        <dbReference type="ARBA" id="ARBA00022540"/>
    </source>
</evidence>
<evidence type="ECO:0000256" key="3">
    <source>
        <dbReference type="ARBA" id="ARBA00022917"/>
    </source>
</evidence>
<keyword evidence="2 4" id="KW-0396">Initiation factor</keyword>
<dbReference type="Proteomes" id="UP000290900">
    <property type="component" value="Unassembled WGS sequence"/>
</dbReference>
<protein>
    <recommendedName>
        <fullName evidence="4">Eukaryotic translation initiation factor 3 subunit C</fullName>
        <shortName evidence="4">eIF3c</shortName>
    </recommendedName>
    <alternativeName>
        <fullName evidence="4">Eukaryotic translation initiation factor 3 93 kDa subunit homolog</fullName>
        <shortName evidence="4">eIF3 p93</shortName>
    </alternativeName>
    <alternativeName>
        <fullName evidence="4">Translation initiation factor eIF3, p93 subunit homolog</fullName>
    </alternativeName>
</protein>
<dbReference type="InterPro" id="IPR000717">
    <property type="entry name" value="PCI_dom"/>
</dbReference>
<feature type="compositionally biased region" description="Acidic residues" evidence="6">
    <location>
        <begin position="34"/>
        <end position="83"/>
    </location>
</feature>
<dbReference type="GO" id="GO:0003743">
    <property type="term" value="F:translation initiation factor activity"/>
    <property type="evidence" value="ECO:0007669"/>
    <property type="project" value="UniProtKB-UniRule"/>
</dbReference>
<dbReference type="Pfam" id="PF05470">
    <property type="entry name" value="eIF-3c_N"/>
    <property type="match status" value="2"/>
</dbReference>
<keyword evidence="5" id="KW-0175">Coiled coil</keyword>
<evidence type="ECO:0000259" key="7">
    <source>
        <dbReference type="PROSITE" id="PS50250"/>
    </source>
</evidence>
<dbReference type="EMBL" id="CAACVR010000001">
    <property type="protein sequence ID" value="VEU19448.1"/>
    <property type="molecule type" value="Genomic_DNA"/>
</dbReference>
<comment type="subcellular location">
    <subcellularLocation>
        <location evidence="4">Cytoplasm</location>
    </subcellularLocation>
</comment>
<gene>
    <name evidence="4" type="primary">NIP1</name>
    <name evidence="8" type="ORF">BRENAR_LOCUS185</name>
</gene>
<dbReference type="Pfam" id="PF01399">
    <property type="entry name" value="PCI"/>
    <property type="match status" value="1"/>
</dbReference>
<dbReference type="GO" id="GO:0003723">
    <property type="term" value="F:RNA binding"/>
    <property type="evidence" value="ECO:0007669"/>
    <property type="project" value="InterPro"/>
</dbReference>
<name>A0A448YEY8_BRENA</name>
<evidence type="ECO:0000313" key="9">
    <source>
        <dbReference type="Proteomes" id="UP000290900"/>
    </source>
</evidence>
<dbReference type="FunCoup" id="A0A448YEY8">
    <property type="interactions" value="1226"/>
</dbReference>
<evidence type="ECO:0000256" key="1">
    <source>
        <dbReference type="ARBA" id="ARBA00022490"/>
    </source>
</evidence>
<evidence type="ECO:0000256" key="6">
    <source>
        <dbReference type="SAM" id="MobiDB-lite"/>
    </source>
</evidence>
<dbReference type="PANTHER" id="PTHR13937:SF0">
    <property type="entry name" value="EUKARYOTIC TRANSLATION INITIATION FACTOR 3 SUBUNIT C-RELATED"/>
    <property type="match status" value="1"/>
</dbReference>
<feature type="coiled-coil region" evidence="5">
    <location>
        <begin position="114"/>
        <end position="141"/>
    </location>
</feature>
<keyword evidence="3 4" id="KW-0648">Protein biosynthesis</keyword>
<keyword evidence="1 4" id="KW-0963">Cytoplasm</keyword>
<dbReference type="GO" id="GO:0005852">
    <property type="term" value="C:eukaryotic translation initiation factor 3 complex"/>
    <property type="evidence" value="ECO:0007669"/>
    <property type="project" value="UniProtKB-UniRule"/>
</dbReference>
<feature type="compositionally biased region" description="Polar residues" evidence="6">
    <location>
        <begin position="1"/>
        <end position="11"/>
    </location>
</feature>
<dbReference type="HAMAP" id="MF_03002">
    <property type="entry name" value="eIF3c"/>
    <property type="match status" value="1"/>
</dbReference>
<dbReference type="GO" id="GO:0033290">
    <property type="term" value="C:eukaryotic 48S preinitiation complex"/>
    <property type="evidence" value="ECO:0007669"/>
    <property type="project" value="UniProtKB-UniRule"/>
</dbReference>
<dbReference type="OrthoDB" id="29647at2759"/>
<evidence type="ECO:0000313" key="8">
    <source>
        <dbReference type="EMBL" id="VEU19448.1"/>
    </source>
</evidence>
<dbReference type="PROSITE" id="PS50250">
    <property type="entry name" value="PCI"/>
    <property type="match status" value="1"/>
</dbReference>
<organism evidence="8 9">
    <name type="scientific">Brettanomyces naardenensis</name>
    <name type="common">Yeast</name>
    <dbReference type="NCBI Taxonomy" id="13370"/>
    <lineage>
        <taxon>Eukaryota</taxon>
        <taxon>Fungi</taxon>
        <taxon>Dikarya</taxon>
        <taxon>Ascomycota</taxon>
        <taxon>Saccharomycotina</taxon>
        <taxon>Pichiomycetes</taxon>
        <taxon>Pichiales</taxon>
        <taxon>Pichiaceae</taxon>
        <taxon>Brettanomyces</taxon>
    </lineage>
</organism>
<evidence type="ECO:0000256" key="5">
    <source>
        <dbReference type="SAM" id="Coils"/>
    </source>
</evidence>
<evidence type="ECO:0000256" key="4">
    <source>
        <dbReference type="HAMAP-Rule" id="MF_03002"/>
    </source>
</evidence>
<proteinExistence type="inferred from homology"/>
<dbReference type="InterPro" id="IPR027516">
    <property type="entry name" value="EIF3C"/>
</dbReference>
<dbReference type="GO" id="GO:0016282">
    <property type="term" value="C:eukaryotic 43S preinitiation complex"/>
    <property type="evidence" value="ECO:0007669"/>
    <property type="project" value="UniProtKB-UniRule"/>
</dbReference>
<dbReference type="InterPro" id="IPR008905">
    <property type="entry name" value="EIF3C_N_dom"/>
</dbReference>
<dbReference type="GO" id="GO:0031369">
    <property type="term" value="F:translation initiation factor binding"/>
    <property type="evidence" value="ECO:0007669"/>
    <property type="project" value="InterPro"/>
</dbReference>
<accession>A0A448YEY8</accession>
<feature type="region of interest" description="Disordered" evidence="6">
    <location>
        <begin position="1"/>
        <end position="87"/>
    </location>
</feature>
<dbReference type="AlphaFoldDB" id="A0A448YEY8"/>
<sequence>MSRFFSTTYEAESSDEENLVSSDEELLYSSKESSEDELLEEELSEENSEEEGAEEEGDEDEEDDDDEDWGSPSDEDEEESDDEFGGKVRGRSYFLKGAKAGSESESDEESEDEKKVVKSAKDKYLDEIAELVEEIENHSMVEDWISIGNLFDQLLKLVVRHPQQHIPVPRQFIRCLVILEDVLAEYKANQKDSKKKLNATESKSLNVIRQRAKKSSKEYPNELAAYRKDADAFLSNDGTVSLSVTPSVDNFNKLSSAPTEKDLFNALRTIIESRGKRNVDQKEQLASLENFFEEAETPYEQISILLLQISVRFDLYSKANFMPPEQWKISLGSVSKLLDILDANRKYVVTETATVPDDIAIEPKANTKGVIEIVGSIASFVERLADEITSHLLALDPHSTEYIVRLRDEAPLYTLLLRSQLFYERVVPDSELTEPQGSQLARVVLKRLESIYYKPTRLIVFSEVNAWNAVDIKENSRIYPRLLSDAGPQNVTYTNGLIDSLCSVLYRQANSVFRKRAVLCHIYNYALNDQYYKARDMLLLSHLQSSIDTAEPQLQIHFNRALVQLGLSAFRRGLIHETQQLLQEVATSPRQKELLGQGVQRFQVQQSQVDKQRLLPFHMHINLELLECSFYTASLLIEVPLMAEYADYAKRRQSSPKAFRRVLEYHERQVFDGPPENARDHIMLAARALGKFDWKKAAELLGKIKIWELFKDSESIKKMITSRLQVEALRTFVFKNRSFFSKCSIAVLSQTFELEESKVRSILAKLIRNEDVNAYINLKTNTLDFVQNEESKPNKLEELVLTLSDKCGQIIERNEKLSVGGYQIQLDTKKLGQNRSSQNRK</sequence>